<name>A0A367RZY0_NOSPU</name>
<proteinExistence type="predicted"/>
<dbReference type="AlphaFoldDB" id="A0A367RZY0"/>
<dbReference type="Proteomes" id="UP000252085">
    <property type="component" value="Unassembled WGS sequence"/>
</dbReference>
<gene>
    <name evidence="1" type="ORF">A6769_01155</name>
</gene>
<dbReference type="EMBL" id="LXQE01000029">
    <property type="protein sequence ID" value="RCJ41549.1"/>
    <property type="molecule type" value="Genomic_DNA"/>
</dbReference>
<evidence type="ECO:0000313" key="1">
    <source>
        <dbReference type="EMBL" id="RCJ41549.1"/>
    </source>
</evidence>
<organism evidence="1 2">
    <name type="scientific">Nostoc punctiforme NIES-2108</name>
    <dbReference type="NCBI Taxonomy" id="1356359"/>
    <lineage>
        <taxon>Bacteria</taxon>
        <taxon>Bacillati</taxon>
        <taxon>Cyanobacteriota</taxon>
        <taxon>Cyanophyceae</taxon>
        <taxon>Nostocales</taxon>
        <taxon>Nostocaceae</taxon>
        <taxon>Nostoc</taxon>
    </lineage>
</organism>
<reference evidence="1 2" key="1">
    <citation type="submission" date="2016-04" db="EMBL/GenBank/DDBJ databases">
        <authorList>
            <person name="Evans L.H."/>
            <person name="Alamgir A."/>
            <person name="Owens N."/>
            <person name="Weber N.D."/>
            <person name="Virtaneva K."/>
            <person name="Barbian K."/>
            <person name="Babar A."/>
            <person name="Rosenke K."/>
        </authorList>
    </citation>
    <scope>NUCLEOTIDE SEQUENCE [LARGE SCALE GENOMIC DNA]</scope>
    <source>
        <strain evidence="1">NIES-2108</strain>
    </source>
</reference>
<accession>A0A367RZY0</accession>
<sequence>MLLLKDEKDQKTERLWRLIAALLTVGTETAFKLDLVVSLIFRLDAETVIVTTTDSAFVPGNMRKR</sequence>
<comment type="caution">
    <text evidence="1">The sequence shown here is derived from an EMBL/GenBank/DDBJ whole genome shotgun (WGS) entry which is preliminary data.</text>
</comment>
<evidence type="ECO:0000313" key="2">
    <source>
        <dbReference type="Proteomes" id="UP000252085"/>
    </source>
</evidence>
<protein>
    <submittedName>
        <fullName evidence="1">Uncharacterized protein</fullName>
    </submittedName>
</protein>